<dbReference type="Pfam" id="PF02579">
    <property type="entry name" value="Nitro_FeMo-Co"/>
    <property type="match status" value="1"/>
</dbReference>
<reference evidence="2" key="1">
    <citation type="journal article" date="2014" name="Front. Microbiol.">
        <title>High frequency of phylogenetically diverse reductive dehalogenase-homologous genes in deep subseafloor sedimentary metagenomes.</title>
        <authorList>
            <person name="Kawai M."/>
            <person name="Futagami T."/>
            <person name="Toyoda A."/>
            <person name="Takaki Y."/>
            <person name="Nishi S."/>
            <person name="Hori S."/>
            <person name="Arai W."/>
            <person name="Tsubouchi T."/>
            <person name="Morono Y."/>
            <person name="Uchiyama I."/>
            <person name="Ito T."/>
            <person name="Fujiyama A."/>
            <person name="Inagaki F."/>
            <person name="Takami H."/>
        </authorList>
    </citation>
    <scope>NUCLEOTIDE SEQUENCE</scope>
    <source>
        <strain evidence="2">Expedition CK06-06</strain>
    </source>
</reference>
<feature type="non-terminal residue" evidence="2">
    <location>
        <position position="1"/>
    </location>
</feature>
<gene>
    <name evidence="2" type="ORF">S12H4_13062</name>
</gene>
<accession>X1S2Y7</accession>
<protein>
    <recommendedName>
        <fullName evidence="1">Dinitrogenase iron-molybdenum cofactor biosynthesis domain-containing protein</fullName>
    </recommendedName>
</protein>
<organism evidence="2">
    <name type="scientific">marine sediment metagenome</name>
    <dbReference type="NCBI Taxonomy" id="412755"/>
    <lineage>
        <taxon>unclassified sequences</taxon>
        <taxon>metagenomes</taxon>
        <taxon>ecological metagenomes</taxon>
    </lineage>
</organism>
<dbReference type="InterPro" id="IPR036105">
    <property type="entry name" value="DiNase_FeMo-co_biosyn_sf"/>
</dbReference>
<dbReference type="PANTHER" id="PTHR42983:SF1">
    <property type="entry name" value="IRON-MOLYBDENUM PROTEIN"/>
    <property type="match status" value="1"/>
</dbReference>
<dbReference type="EMBL" id="BARW01006226">
    <property type="protein sequence ID" value="GAI87253.1"/>
    <property type="molecule type" value="Genomic_DNA"/>
</dbReference>
<comment type="caution">
    <text evidence="2">The sequence shown here is derived from an EMBL/GenBank/DDBJ whole genome shotgun (WGS) entry which is preliminary data.</text>
</comment>
<dbReference type="AlphaFoldDB" id="X1S2Y7"/>
<sequence>GKLSLHFGHCEQFAIIDVDSGSKNILSQELVEPPPHEPGVLPEWLSGLHVELIIAGGMGQRAQQLFAQNNIDVVVGAPDNEAQELVSQYLAGQLQSGENICDH</sequence>
<evidence type="ECO:0000313" key="2">
    <source>
        <dbReference type="EMBL" id="GAI87253.1"/>
    </source>
</evidence>
<evidence type="ECO:0000259" key="1">
    <source>
        <dbReference type="Pfam" id="PF02579"/>
    </source>
</evidence>
<dbReference type="InterPro" id="IPR003731">
    <property type="entry name" value="Di-Nase_FeMo-co_biosynth"/>
</dbReference>
<dbReference type="PANTHER" id="PTHR42983">
    <property type="entry name" value="DINITROGENASE IRON-MOLYBDENUM COFACTOR PROTEIN-RELATED"/>
    <property type="match status" value="1"/>
</dbReference>
<dbReference type="SUPFAM" id="SSF53146">
    <property type="entry name" value="Nitrogenase accessory factor-like"/>
    <property type="match status" value="1"/>
</dbReference>
<dbReference type="Gene3D" id="3.30.420.130">
    <property type="entry name" value="Dinitrogenase iron-molybdenum cofactor biosynthesis domain"/>
    <property type="match status" value="1"/>
</dbReference>
<feature type="domain" description="Dinitrogenase iron-molybdenum cofactor biosynthesis" evidence="1">
    <location>
        <begin position="2"/>
        <end position="90"/>
    </location>
</feature>
<proteinExistence type="predicted"/>
<name>X1S2Y7_9ZZZZ</name>